<dbReference type="SUPFAM" id="SSF57863">
    <property type="entry name" value="ArfGap/RecO-like zinc finger"/>
    <property type="match status" value="1"/>
</dbReference>
<evidence type="ECO:0000313" key="5">
    <source>
        <dbReference type="EMBL" id="MCG4960981.1"/>
    </source>
</evidence>
<evidence type="ECO:0000259" key="4">
    <source>
        <dbReference type="Pfam" id="PF11967"/>
    </source>
</evidence>
<comment type="caution">
    <text evidence="8">The sequence shown here is derived from an EMBL/GenBank/DDBJ whole genome shotgun (WGS) entry which is preliminary data.</text>
</comment>
<evidence type="ECO:0000313" key="8">
    <source>
        <dbReference type="EMBL" id="RGV26409.1"/>
    </source>
</evidence>
<dbReference type="Proteomes" id="UP001199750">
    <property type="component" value="Unassembled WGS sequence"/>
</dbReference>
<protein>
    <submittedName>
        <fullName evidence="8">DNA repair protein RecO</fullName>
    </submittedName>
</protein>
<dbReference type="Proteomes" id="UP000284434">
    <property type="component" value="Unassembled WGS sequence"/>
</dbReference>
<dbReference type="NCBIfam" id="TIGR00613">
    <property type="entry name" value="reco"/>
    <property type="match status" value="1"/>
</dbReference>
<reference evidence="6" key="3">
    <citation type="submission" date="2023-01" db="EMBL/GenBank/DDBJ databases">
        <title>Human gut microbiome strain richness.</title>
        <authorList>
            <person name="Chen-Liaw A."/>
        </authorList>
    </citation>
    <scope>NUCLEOTIDE SEQUENCE</scope>
    <source>
        <strain evidence="6">RTP21484st1_B7_RTP21484_190118</strain>
    </source>
</reference>
<name>A0A412WGU1_9BACT</name>
<dbReference type="InterPro" id="IPR022572">
    <property type="entry name" value="DNA_rep/recomb_RecO_N"/>
</dbReference>
<dbReference type="GO" id="GO:0006302">
    <property type="term" value="P:double-strand break repair"/>
    <property type="evidence" value="ECO:0007669"/>
    <property type="project" value="TreeGrafter"/>
</dbReference>
<evidence type="ECO:0000256" key="2">
    <source>
        <dbReference type="ARBA" id="ARBA00023172"/>
    </source>
</evidence>
<dbReference type="InterPro" id="IPR012340">
    <property type="entry name" value="NA-bd_OB-fold"/>
</dbReference>
<proteinExistence type="predicted"/>
<dbReference type="EMBL" id="QSCO01000003">
    <property type="protein sequence ID" value="RGY09224.1"/>
    <property type="molecule type" value="Genomic_DNA"/>
</dbReference>
<keyword evidence="2" id="KW-0233">DNA recombination</keyword>
<gene>
    <name evidence="8" type="primary">recO</name>
    <name evidence="8" type="ORF">DWW24_09690</name>
    <name evidence="7" type="ORF">DWW57_15195</name>
    <name evidence="9" type="ORF">DXA53_02765</name>
    <name evidence="5" type="ORF">L0P03_14160</name>
    <name evidence="6" type="ORF">PN645_18570</name>
</gene>
<keyword evidence="3" id="KW-0234">DNA repair</keyword>
<dbReference type="Proteomes" id="UP001212263">
    <property type="component" value="Unassembled WGS sequence"/>
</dbReference>
<dbReference type="Pfam" id="PF02565">
    <property type="entry name" value="RecO_C"/>
    <property type="match status" value="1"/>
</dbReference>
<evidence type="ECO:0000313" key="6">
    <source>
        <dbReference type="EMBL" id="MDB9224983.1"/>
    </source>
</evidence>
<evidence type="ECO:0000313" key="7">
    <source>
        <dbReference type="EMBL" id="RGU54651.1"/>
    </source>
</evidence>
<feature type="domain" description="DNA replication/recombination mediator RecO N-terminal" evidence="4">
    <location>
        <begin position="4"/>
        <end position="74"/>
    </location>
</feature>
<dbReference type="AlphaFoldDB" id="A0A412WGU1"/>
<evidence type="ECO:0000313" key="9">
    <source>
        <dbReference type="EMBL" id="RGY09224.1"/>
    </source>
</evidence>
<dbReference type="EMBL" id="QRYW01000018">
    <property type="protein sequence ID" value="RGV26409.1"/>
    <property type="molecule type" value="Genomic_DNA"/>
</dbReference>
<evidence type="ECO:0000313" key="12">
    <source>
        <dbReference type="Proteomes" id="UP000284434"/>
    </source>
</evidence>
<keyword evidence="1" id="KW-0227">DNA damage</keyword>
<dbReference type="EMBL" id="QRYC01000027">
    <property type="protein sequence ID" value="RGU54651.1"/>
    <property type="molecule type" value="Genomic_DNA"/>
</dbReference>
<evidence type="ECO:0000313" key="10">
    <source>
        <dbReference type="Proteomes" id="UP000283426"/>
    </source>
</evidence>
<dbReference type="Proteomes" id="UP000283426">
    <property type="component" value="Unassembled WGS sequence"/>
</dbReference>
<evidence type="ECO:0000256" key="3">
    <source>
        <dbReference type="ARBA" id="ARBA00023204"/>
    </source>
</evidence>
<dbReference type="Gene3D" id="2.40.50.140">
    <property type="entry name" value="Nucleic acid-binding proteins"/>
    <property type="match status" value="1"/>
</dbReference>
<evidence type="ECO:0000313" key="11">
    <source>
        <dbReference type="Proteomes" id="UP000284243"/>
    </source>
</evidence>
<organism evidence="8 10">
    <name type="scientific">Odoribacter splanchnicus</name>
    <dbReference type="NCBI Taxonomy" id="28118"/>
    <lineage>
        <taxon>Bacteria</taxon>
        <taxon>Pseudomonadati</taxon>
        <taxon>Bacteroidota</taxon>
        <taxon>Bacteroidia</taxon>
        <taxon>Bacteroidales</taxon>
        <taxon>Odoribacteraceae</taxon>
        <taxon>Odoribacter</taxon>
    </lineage>
</organism>
<dbReference type="EMBL" id="JAQMRD010000037">
    <property type="protein sequence ID" value="MDB9224983.1"/>
    <property type="molecule type" value="Genomic_DNA"/>
</dbReference>
<dbReference type="InterPro" id="IPR003717">
    <property type="entry name" value="RecO"/>
</dbReference>
<dbReference type="SUPFAM" id="SSF50249">
    <property type="entry name" value="Nucleic acid-binding proteins"/>
    <property type="match status" value="1"/>
</dbReference>
<dbReference type="Proteomes" id="UP000284243">
    <property type="component" value="Unassembled WGS sequence"/>
</dbReference>
<dbReference type="EMBL" id="JAKNDN010000028">
    <property type="protein sequence ID" value="MCG4960981.1"/>
    <property type="molecule type" value="Genomic_DNA"/>
</dbReference>
<accession>A0A412WGU1</accession>
<sequence>MEIVQGIILKTSPYSETQKIIRIYTKEKGYLSMISPSVVFKRKTKTVHLLQISEIEFFENEKSDLHKLRQISPIINLPELYFDIFKMNILLLWGEILNLILKNEGKNEELFDYLTHSIEYLNSTHNDIGNFNLYFLYRLAGFIGFRINTSSWQENYVFNINDGSFYPSDPATPYISGPNTAKIIYQLCTCPLAEIKAIPLNRQSRNILLDVILLFYSIHLNINFNIKSIQVIREVFA</sequence>
<dbReference type="GO" id="GO:0006310">
    <property type="term" value="P:DNA recombination"/>
    <property type="evidence" value="ECO:0007669"/>
    <property type="project" value="UniProtKB-KW"/>
</dbReference>
<dbReference type="InterPro" id="IPR037278">
    <property type="entry name" value="ARFGAP/RecO"/>
</dbReference>
<reference evidence="10 11" key="1">
    <citation type="submission" date="2018-08" db="EMBL/GenBank/DDBJ databases">
        <title>A genome reference for cultivated species of the human gut microbiota.</title>
        <authorList>
            <person name="Zou Y."/>
            <person name="Xue W."/>
            <person name="Luo G."/>
        </authorList>
    </citation>
    <scope>NUCLEOTIDE SEQUENCE [LARGE SCALE GENOMIC DNA]</scope>
    <source>
        <strain evidence="8 10">AF14-6AC</strain>
        <strain evidence="7 11">AF16-14</strain>
        <strain evidence="9 12">OF03-11</strain>
    </source>
</reference>
<dbReference type="PANTHER" id="PTHR33991">
    <property type="entry name" value="DNA REPAIR PROTEIN RECO"/>
    <property type="match status" value="1"/>
</dbReference>
<dbReference type="Pfam" id="PF11967">
    <property type="entry name" value="RecO_N"/>
    <property type="match status" value="1"/>
</dbReference>
<dbReference type="PANTHER" id="PTHR33991:SF1">
    <property type="entry name" value="DNA REPAIR PROTEIN RECO"/>
    <property type="match status" value="1"/>
</dbReference>
<reference evidence="5" key="2">
    <citation type="submission" date="2022-01" db="EMBL/GenBank/DDBJ databases">
        <title>Collection of gut derived symbiotic bacterial strains cultured from healthy donors.</title>
        <authorList>
            <person name="Lin H."/>
            <person name="Kohout C."/>
            <person name="Waligurski E."/>
            <person name="Pamer E.G."/>
        </authorList>
    </citation>
    <scope>NUCLEOTIDE SEQUENCE</scope>
    <source>
        <strain evidence="5">DFI.1.149</strain>
    </source>
</reference>
<dbReference type="GO" id="GO:0043590">
    <property type="term" value="C:bacterial nucleoid"/>
    <property type="evidence" value="ECO:0007669"/>
    <property type="project" value="TreeGrafter"/>
</dbReference>
<evidence type="ECO:0000256" key="1">
    <source>
        <dbReference type="ARBA" id="ARBA00022763"/>
    </source>
</evidence>
<dbReference type="RefSeq" id="WP_022159287.1">
    <property type="nucleotide sequence ID" value="NZ_BAABYK010000001.1"/>
</dbReference>